<evidence type="ECO:0000313" key="2">
    <source>
        <dbReference type="EMBL" id="KCZ80214.1"/>
    </source>
</evidence>
<dbReference type="PANTHER" id="PTHR47163">
    <property type="entry name" value="DDE_TNP_IS1595 DOMAIN-CONTAINING PROTEIN"/>
    <property type="match status" value="1"/>
</dbReference>
<reference evidence="2 3" key="2">
    <citation type="submission" date="2014-03" db="EMBL/GenBank/DDBJ databases">
        <title>The Genome Sequence of Anncaliia algerae insect isolate PRA339.</title>
        <authorList>
            <consortium name="The Broad Institute Genome Sequencing Platform"/>
            <consortium name="The Broad Institute Genome Sequencing Center for Infectious Disease"/>
            <person name="Cuomo C."/>
            <person name="Becnel J."/>
            <person name="Sanscrainte N."/>
            <person name="Walker B."/>
            <person name="Young S.K."/>
            <person name="Zeng Q."/>
            <person name="Gargeya S."/>
            <person name="Fitzgerald M."/>
            <person name="Haas B."/>
            <person name="Abouelleil A."/>
            <person name="Alvarado L."/>
            <person name="Arachchi H.M."/>
            <person name="Berlin A.M."/>
            <person name="Chapman S.B."/>
            <person name="Dewar J."/>
            <person name="Goldberg J."/>
            <person name="Griggs A."/>
            <person name="Gujja S."/>
            <person name="Hansen M."/>
            <person name="Howarth C."/>
            <person name="Imamovic A."/>
            <person name="Larimer J."/>
            <person name="McCowan C."/>
            <person name="Murphy C."/>
            <person name="Neiman D."/>
            <person name="Pearson M."/>
            <person name="Priest M."/>
            <person name="Roberts A."/>
            <person name="Saif S."/>
            <person name="Shea T."/>
            <person name="Sisk P."/>
            <person name="Sykes S."/>
            <person name="Wortman J."/>
            <person name="Nusbaum C."/>
            <person name="Birren B."/>
        </authorList>
    </citation>
    <scope>NUCLEOTIDE SEQUENCE [LARGE SCALE GENOMIC DNA]</scope>
    <source>
        <strain evidence="2 3">PRA339</strain>
    </source>
</reference>
<reference evidence="3" key="1">
    <citation type="submission" date="2013-02" db="EMBL/GenBank/DDBJ databases">
        <authorList>
            <consortium name="The Broad Institute Genome Sequencing Platform"/>
            <person name="Cuomo C."/>
            <person name="Becnel J."/>
            <person name="Sanscrainte N."/>
            <person name="Walker B."/>
            <person name="Young S.K."/>
            <person name="Zeng Q."/>
            <person name="Gargeya S."/>
            <person name="Fitzgerald M."/>
            <person name="Haas B."/>
            <person name="Abouelleil A."/>
            <person name="Alvarado L."/>
            <person name="Arachchi H.M."/>
            <person name="Berlin A.M."/>
            <person name="Chapman S.B."/>
            <person name="Dewar J."/>
            <person name="Goldberg J."/>
            <person name="Griggs A."/>
            <person name="Gujja S."/>
            <person name="Hansen M."/>
            <person name="Howarth C."/>
            <person name="Imamovic A."/>
            <person name="Larimer J."/>
            <person name="McCowan C."/>
            <person name="Murphy C."/>
            <person name="Neiman D."/>
            <person name="Pearson M."/>
            <person name="Priest M."/>
            <person name="Roberts A."/>
            <person name="Saif S."/>
            <person name="Shea T."/>
            <person name="Sisk P."/>
            <person name="Sykes S."/>
            <person name="Wortman J."/>
            <person name="Nusbaum C."/>
            <person name="Birren B."/>
        </authorList>
    </citation>
    <scope>NUCLEOTIDE SEQUENCE [LARGE SCALE GENOMIC DNA]</scope>
    <source>
        <strain evidence="3">PRA339</strain>
    </source>
</reference>
<dbReference type="InterPro" id="IPR053164">
    <property type="entry name" value="IS1016-like_transposase"/>
</dbReference>
<dbReference type="InterPro" id="IPR024445">
    <property type="entry name" value="Tnp_ISXO2-like"/>
</dbReference>
<dbReference type="AlphaFoldDB" id="A0A059EZP7"/>
<dbReference type="OrthoDB" id="7732882at2759"/>
<dbReference type="VEuPathDB" id="MicrosporidiaDB:H312_02394"/>
<dbReference type="Pfam" id="PF12762">
    <property type="entry name" value="DDE_Tnp_IS1595"/>
    <property type="match status" value="1"/>
</dbReference>
<dbReference type="SMART" id="SM01126">
    <property type="entry name" value="DDE_Tnp_IS1595"/>
    <property type="match status" value="1"/>
</dbReference>
<dbReference type="Proteomes" id="UP000030655">
    <property type="component" value="Unassembled WGS sequence"/>
</dbReference>
<dbReference type="HOGENOM" id="CLU_044348_0_0_1"/>
<proteinExistence type="predicted"/>
<organism evidence="2 3">
    <name type="scientific">Anncaliia algerae PRA339</name>
    <dbReference type="NCBI Taxonomy" id="1288291"/>
    <lineage>
        <taxon>Eukaryota</taxon>
        <taxon>Fungi</taxon>
        <taxon>Fungi incertae sedis</taxon>
        <taxon>Microsporidia</taxon>
        <taxon>Tubulinosematoidea</taxon>
        <taxon>Tubulinosematidae</taxon>
        <taxon>Anncaliia</taxon>
    </lineage>
</organism>
<dbReference type="EMBL" id="KK365195">
    <property type="protein sequence ID" value="KCZ80214.1"/>
    <property type="molecule type" value="Genomic_DNA"/>
</dbReference>
<feature type="domain" description="ISXO2-like transposase" evidence="1">
    <location>
        <begin position="130"/>
        <end position="274"/>
    </location>
</feature>
<evidence type="ECO:0000313" key="3">
    <source>
        <dbReference type="Proteomes" id="UP000030655"/>
    </source>
</evidence>
<accession>A0A059EZP7</accession>
<dbReference type="PANTHER" id="PTHR47163:SF2">
    <property type="entry name" value="SI:DKEY-17M8.2"/>
    <property type="match status" value="1"/>
</dbReference>
<evidence type="ECO:0000259" key="1">
    <source>
        <dbReference type="SMART" id="SM01126"/>
    </source>
</evidence>
<name>A0A059EZP7_9MICR</name>
<protein>
    <recommendedName>
        <fullName evidence="1">ISXO2-like transposase domain-containing protein</fullName>
    </recommendedName>
</protein>
<sequence length="294" mass="34198">MEISHRELVLKTNTILSTIQWLQELEIIPLSKSCSKCAYQKMRLTQYKNTFRWKCTRCSSAISIFEGTLFFNSNIKINRLVDLIYFWSQDYSHAKVKKEIECNSQTTVCEWFKKLQKLSYVILRGESRSLIGGVGHIVEIDESKFTKRKYNVGRVPRSPWVVGGIDVSTKECFFVEVFHRTSETLKAIILENVLPGTTIITDEWRGYWGLEGLGYFHATVNHSLNFVCPLTGANTQLIENTWGWIKKKIRARGLRCTGDLTLMFAEFIFKKRYKERTFSVILSNLKDSLDRINF</sequence>
<keyword evidence="3" id="KW-1185">Reference proteome</keyword>
<gene>
    <name evidence="2" type="ORF">H312_02394</name>
</gene>